<dbReference type="EMBL" id="CP003108">
    <property type="protein sequence ID" value="AET66700.1"/>
    <property type="molecule type" value="Genomic_DNA"/>
</dbReference>
<dbReference type="Proteomes" id="UP000006346">
    <property type="component" value="Chromosome"/>
</dbReference>
<dbReference type="InterPro" id="IPR014211">
    <property type="entry name" value="Spore_III_AD"/>
</dbReference>
<evidence type="ECO:0000313" key="3">
    <source>
        <dbReference type="Proteomes" id="UP000006346"/>
    </source>
</evidence>
<sequence length="128" mass="13710">MEIWQIVGLALIVTVFAVVLKQIRPEVALQLSILAGTSIFILILSKIKVIVDLLQTLADQANISSYYLLIILKIVGVAYLAEFGAQICRDAGEGALASKIELAAKVGVIILAIPIIVAITESMVRLVP</sequence>
<evidence type="ECO:0000313" key="2">
    <source>
        <dbReference type="EMBL" id="AET66700.1"/>
    </source>
</evidence>
<organism evidence="2 3">
    <name type="scientific">Desulfosporosinus orientis (strain ATCC 19365 / DSM 765 / NCIMB 8382 / VKM B-1628 / Singapore I)</name>
    <name type="common">Desulfotomaculum orientis</name>
    <dbReference type="NCBI Taxonomy" id="768706"/>
    <lineage>
        <taxon>Bacteria</taxon>
        <taxon>Bacillati</taxon>
        <taxon>Bacillota</taxon>
        <taxon>Clostridia</taxon>
        <taxon>Eubacteriales</taxon>
        <taxon>Desulfitobacteriaceae</taxon>
        <taxon>Desulfosporosinus</taxon>
    </lineage>
</organism>
<protein>
    <submittedName>
        <fullName evidence="2">Stage III sporulation protein AD</fullName>
    </submittedName>
</protein>
<dbReference type="PATRIC" id="fig|768706.3.peg.996"/>
<keyword evidence="3" id="KW-1185">Reference proteome</keyword>
<dbReference type="STRING" id="768706.Desor_1026"/>
<keyword evidence="1" id="KW-1133">Transmembrane helix</keyword>
<keyword evidence="1" id="KW-0472">Membrane</keyword>
<keyword evidence="1" id="KW-0812">Transmembrane</keyword>
<dbReference type="InterPro" id="IPR025664">
    <property type="entry name" value="Spore_III_AC/AD"/>
</dbReference>
<accession>G7W854</accession>
<dbReference type="eggNOG" id="ENOG5032SJW">
    <property type="taxonomic scope" value="Bacteria"/>
</dbReference>
<dbReference type="Pfam" id="PF06686">
    <property type="entry name" value="SpoIIIAC"/>
    <property type="match status" value="2"/>
</dbReference>
<dbReference type="OrthoDB" id="1682150at2"/>
<reference evidence="2 3" key="2">
    <citation type="journal article" date="2012" name="J. Bacteriol.">
        <title>Complete genome sequences of Desulfosporosinus orientis DSM765T, Desulfosporosinus youngiae DSM17734T, Desulfosporosinus meridiei DSM13257T, and Desulfosporosinus acidiphilus DSM22704T.</title>
        <authorList>
            <person name="Pester M."/>
            <person name="Brambilla E."/>
            <person name="Alazard D."/>
            <person name="Rattei T."/>
            <person name="Weinmaier T."/>
            <person name="Han J."/>
            <person name="Lucas S."/>
            <person name="Lapidus A."/>
            <person name="Cheng J.F."/>
            <person name="Goodwin L."/>
            <person name="Pitluck S."/>
            <person name="Peters L."/>
            <person name="Ovchinnikova G."/>
            <person name="Teshima H."/>
            <person name="Detter J.C."/>
            <person name="Han C.S."/>
            <person name="Tapia R."/>
            <person name="Land M.L."/>
            <person name="Hauser L."/>
            <person name="Kyrpides N.C."/>
            <person name="Ivanova N.N."/>
            <person name="Pagani I."/>
            <person name="Huntmann M."/>
            <person name="Wei C.L."/>
            <person name="Davenport K.W."/>
            <person name="Daligault H."/>
            <person name="Chain P.S."/>
            <person name="Chen A."/>
            <person name="Mavromatis K."/>
            <person name="Markowitz V."/>
            <person name="Szeto E."/>
            <person name="Mikhailova N."/>
            <person name="Pati A."/>
            <person name="Wagner M."/>
            <person name="Woyke T."/>
            <person name="Ollivier B."/>
            <person name="Klenk H.P."/>
            <person name="Spring S."/>
            <person name="Loy A."/>
        </authorList>
    </citation>
    <scope>NUCLEOTIDE SEQUENCE [LARGE SCALE GENOMIC DNA]</scope>
    <source>
        <strain evidence="3">ATCC 19365 / DSM 765 / NCIMB 8382 / VKM B-1628</strain>
    </source>
</reference>
<dbReference type="NCBIfam" id="TIGR02849">
    <property type="entry name" value="spore_III_AD"/>
    <property type="match status" value="1"/>
</dbReference>
<gene>
    <name evidence="2" type="ordered locus">Desor_1026</name>
</gene>
<name>G7W854_DESOD</name>
<dbReference type="RefSeq" id="WP_014183521.1">
    <property type="nucleotide sequence ID" value="NC_016584.1"/>
</dbReference>
<feature type="transmembrane region" description="Helical" evidence="1">
    <location>
        <begin position="6"/>
        <end position="24"/>
    </location>
</feature>
<dbReference type="KEGG" id="dor:Desor_1026"/>
<dbReference type="AlphaFoldDB" id="G7W854"/>
<proteinExistence type="predicted"/>
<feature type="transmembrane region" description="Helical" evidence="1">
    <location>
        <begin position="31"/>
        <end position="51"/>
    </location>
</feature>
<feature type="transmembrane region" description="Helical" evidence="1">
    <location>
        <begin position="102"/>
        <end position="120"/>
    </location>
</feature>
<evidence type="ECO:0000256" key="1">
    <source>
        <dbReference type="SAM" id="Phobius"/>
    </source>
</evidence>
<feature type="transmembrane region" description="Helical" evidence="1">
    <location>
        <begin position="63"/>
        <end position="81"/>
    </location>
</feature>
<reference evidence="3" key="1">
    <citation type="submission" date="2011-11" db="EMBL/GenBank/DDBJ databases">
        <title>Complete sequence of Desulfosporosinus orientis DSM 765.</title>
        <authorList>
            <person name="Lucas S."/>
            <person name="Han J."/>
            <person name="Lapidus A."/>
            <person name="Cheng J.-F."/>
            <person name="Goodwin L."/>
            <person name="Pitluck S."/>
            <person name="Peters L."/>
            <person name="Ovchinnikova G."/>
            <person name="Teshima H."/>
            <person name="Detter J.C."/>
            <person name="Han C."/>
            <person name="Tapia R."/>
            <person name="Land M."/>
            <person name="Hauser L."/>
            <person name="Kyrpides N."/>
            <person name="Ivanova N."/>
            <person name="Pagani I."/>
            <person name="Pester M."/>
            <person name="Spring S."/>
            <person name="Ollivier B."/>
            <person name="Rattei T."/>
            <person name="Klenk H.-P."/>
            <person name="Wagner M."/>
            <person name="Loy A."/>
            <person name="Woyke T."/>
        </authorList>
    </citation>
    <scope>NUCLEOTIDE SEQUENCE [LARGE SCALE GENOMIC DNA]</scope>
    <source>
        <strain evidence="3">ATCC 19365 / DSM 765 / NCIMB 8382 / VKM B-1628</strain>
    </source>
</reference>
<dbReference type="HOGENOM" id="CLU_159353_1_1_9"/>